<feature type="domain" description="GmrSD restriction endonucleases N-terminal" evidence="1">
    <location>
        <begin position="21"/>
        <end position="162"/>
    </location>
</feature>
<dbReference type="InterPro" id="IPR004919">
    <property type="entry name" value="GmrSD_N"/>
</dbReference>
<dbReference type="HOGENOM" id="CLU_050653_0_0_9"/>
<evidence type="ECO:0000259" key="1">
    <source>
        <dbReference type="Pfam" id="PF03235"/>
    </source>
</evidence>
<evidence type="ECO:0000313" key="2">
    <source>
        <dbReference type="EMBL" id="EMZ21172.1"/>
    </source>
</evidence>
<dbReference type="STRING" id="1235802.C823_04745"/>
<proteinExistence type="predicted"/>
<evidence type="ECO:0000313" key="3">
    <source>
        <dbReference type="Proteomes" id="UP000012589"/>
    </source>
</evidence>
<name>N1ZVV9_9FIRM</name>
<dbReference type="Pfam" id="PF03235">
    <property type="entry name" value="GmrSD_N"/>
    <property type="match status" value="1"/>
</dbReference>
<dbReference type="eggNOG" id="COG1479">
    <property type="taxonomic scope" value="Bacteria"/>
</dbReference>
<reference evidence="2 3" key="1">
    <citation type="journal article" date="2014" name="Genome Announc.">
        <title>Draft genome sequences of the altered schaedler flora, a defined bacterial community from gnotobiotic mice.</title>
        <authorList>
            <person name="Wannemuehler M.J."/>
            <person name="Overstreet A.M."/>
            <person name="Ward D.V."/>
            <person name="Phillips G.J."/>
        </authorList>
    </citation>
    <scope>NUCLEOTIDE SEQUENCE [LARGE SCALE GENOMIC DNA]</scope>
    <source>
        <strain evidence="2 3">ASF492</strain>
    </source>
</reference>
<dbReference type="PANTHER" id="PTHR39639">
    <property type="entry name" value="CHROMOSOME 16, WHOLE GENOME SHOTGUN SEQUENCE"/>
    <property type="match status" value="1"/>
</dbReference>
<comment type="caution">
    <text evidence="2">The sequence shown here is derived from an EMBL/GenBank/DDBJ whole genome shotgun (WGS) entry which is preliminary data.</text>
</comment>
<accession>N1ZVV9</accession>
<dbReference type="EMBL" id="AQFT01000136">
    <property type="protein sequence ID" value="EMZ21172.1"/>
    <property type="molecule type" value="Genomic_DNA"/>
</dbReference>
<dbReference type="OrthoDB" id="9770340at2"/>
<sequence>MKIIKGAQNSEIHWTARKLAELIADGTVNFNIDIQRGYVWKKNEKKSSFIRSLILERAVPPLYFNKVDDVFEGEDGKQRALTVVKFLNDEFALSDLDTFMVINDDGELEEIDLNGLKYSELPTCFQESVKDYNFTICYTDNAEQEEVADTFYNLNNGQTLNAATMNRVKAKSKDQIIKLGKHKVFTDALSETALDGHVNEDLIVKAHAVLNDENVSTDTKWIRPYMKEVDITQNDEILLGNVFDRIYNIHSLIEDKKIAKRIYARTHIISIVPVIAESIETGISDEEMMEWFVNFFSGKKSPTISKAYNEAAGRGTGKNSAVKTRLNEIKKSFDKYFNEKRGDKQLNM</sequence>
<keyword evidence="3" id="KW-1185">Reference proteome</keyword>
<protein>
    <recommendedName>
        <fullName evidence="1">GmrSD restriction endonucleases N-terminal domain-containing protein</fullName>
    </recommendedName>
</protein>
<organism evidence="2 3">
    <name type="scientific">Eubacterium plexicaudatum ASF492</name>
    <dbReference type="NCBI Taxonomy" id="1235802"/>
    <lineage>
        <taxon>Bacteria</taxon>
        <taxon>Bacillati</taxon>
        <taxon>Bacillota</taxon>
        <taxon>Clostridia</taxon>
        <taxon>Eubacteriales</taxon>
        <taxon>Eubacteriaceae</taxon>
        <taxon>Eubacterium</taxon>
    </lineage>
</organism>
<dbReference type="Proteomes" id="UP000012589">
    <property type="component" value="Unassembled WGS sequence"/>
</dbReference>
<dbReference type="AlphaFoldDB" id="N1ZVV9"/>
<dbReference type="PATRIC" id="fig|1235802.3.peg.5001"/>
<gene>
    <name evidence="2" type="ORF">C823_04745</name>
</gene>
<dbReference type="PANTHER" id="PTHR39639:SF1">
    <property type="entry name" value="DUF262 DOMAIN-CONTAINING PROTEIN"/>
    <property type="match status" value="1"/>
</dbReference>